<reference evidence="1" key="2">
    <citation type="submission" date="2021-04" db="EMBL/GenBank/DDBJ databases">
        <title>Genome-wide patterns of bracovirus chromosomal integration into multiple host tissues during parasitism.</title>
        <authorList>
            <person name="Chebbi M.A.C."/>
        </authorList>
    </citation>
    <scope>NUCLEOTIDE SEQUENCE</scope>
    <source>
        <tissue evidence="1">Whole body</tissue>
    </source>
</reference>
<accession>A0A8J5QSL2</accession>
<name>A0A8J5QSL2_9HYME</name>
<gene>
    <name evidence="1" type="ORF">G9C98_004552</name>
</gene>
<evidence type="ECO:0000313" key="2">
    <source>
        <dbReference type="Proteomes" id="UP000729913"/>
    </source>
</evidence>
<dbReference type="Proteomes" id="UP000729913">
    <property type="component" value="Unassembled WGS sequence"/>
</dbReference>
<evidence type="ECO:0000313" key="1">
    <source>
        <dbReference type="EMBL" id="KAG8039943.1"/>
    </source>
</evidence>
<keyword evidence="2" id="KW-1185">Reference proteome</keyword>
<proteinExistence type="predicted"/>
<dbReference type="AlphaFoldDB" id="A0A8J5QSL2"/>
<comment type="caution">
    <text evidence="1">The sequence shown here is derived from an EMBL/GenBank/DDBJ whole genome shotgun (WGS) entry which is preliminary data.</text>
</comment>
<dbReference type="EMBL" id="JAAOIC020000031">
    <property type="protein sequence ID" value="KAG8039943.1"/>
    <property type="molecule type" value="Genomic_DNA"/>
</dbReference>
<protein>
    <submittedName>
        <fullName evidence="1">Uncharacterized protein</fullName>
    </submittedName>
</protein>
<reference evidence="1" key="1">
    <citation type="submission" date="2020-03" db="EMBL/GenBank/DDBJ databases">
        <authorList>
            <person name="Chebbi M.A."/>
            <person name="Drezen J.M."/>
        </authorList>
    </citation>
    <scope>NUCLEOTIDE SEQUENCE</scope>
    <source>
        <tissue evidence="1">Whole body</tissue>
    </source>
</reference>
<sequence length="94" mass="11167">MSFTIHRNLCLVPKEWLGFNLDSLEVLVCKVIVEDLRHNRESTSCSVRIEKVSARLRYYKGHPWMQRVDDENEEPELTEYYGLFIPCAHCTEFM</sequence>
<dbReference type="OrthoDB" id="10277048at2759"/>
<organism evidence="1 2">
    <name type="scientific">Cotesia typhae</name>
    <dbReference type="NCBI Taxonomy" id="2053667"/>
    <lineage>
        <taxon>Eukaryota</taxon>
        <taxon>Metazoa</taxon>
        <taxon>Ecdysozoa</taxon>
        <taxon>Arthropoda</taxon>
        <taxon>Hexapoda</taxon>
        <taxon>Insecta</taxon>
        <taxon>Pterygota</taxon>
        <taxon>Neoptera</taxon>
        <taxon>Endopterygota</taxon>
        <taxon>Hymenoptera</taxon>
        <taxon>Apocrita</taxon>
        <taxon>Ichneumonoidea</taxon>
        <taxon>Braconidae</taxon>
        <taxon>Microgastrinae</taxon>
        <taxon>Cotesia</taxon>
    </lineage>
</organism>